<dbReference type="Pfam" id="PF12706">
    <property type="entry name" value="Lactamase_B_2"/>
    <property type="match status" value="1"/>
</dbReference>
<accession>A0A1M5TZI5</accession>
<protein>
    <submittedName>
        <fullName evidence="3">Beta-lactamase superfamily domain-containing protein</fullName>
    </submittedName>
</protein>
<evidence type="ECO:0000313" key="3">
    <source>
        <dbReference type="EMBL" id="SHH56020.1"/>
    </source>
</evidence>
<keyword evidence="1" id="KW-0378">Hydrolase</keyword>
<organism evidence="3 4">
    <name type="scientific">Halobaculum gomorrense</name>
    <dbReference type="NCBI Taxonomy" id="43928"/>
    <lineage>
        <taxon>Archaea</taxon>
        <taxon>Methanobacteriati</taxon>
        <taxon>Methanobacteriota</taxon>
        <taxon>Stenosarchaea group</taxon>
        <taxon>Halobacteria</taxon>
        <taxon>Halobacteriales</taxon>
        <taxon>Haloferacaceae</taxon>
        <taxon>Halobaculum</taxon>
    </lineage>
</organism>
<dbReference type="InterPro" id="IPR050114">
    <property type="entry name" value="UPF0173_UPF0282_UlaG_hydrolase"/>
</dbReference>
<dbReference type="EMBL" id="FQWV01000009">
    <property type="protein sequence ID" value="SHH56020.1"/>
    <property type="molecule type" value="Genomic_DNA"/>
</dbReference>
<dbReference type="PANTHER" id="PTHR43546">
    <property type="entry name" value="UPF0173 METAL-DEPENDENT HYDROLASE MJ1163-RELATED"/>
    <property type="match status" value="1"/>
</dbReference>
<feature type="domain" description="Metallo-beta-lactamase" evidence="2">
    <location>
        <begin position="43"/>
        <end position="227"/>
    </location>
</feature>
<dbReference type="AlphaFoldDB" id="A0A1M5TZI5"/>
<dbReference type="OrthoDB" id="28313at2157"/>
<dbReference type="Proteomes" id="UP000184357">
    <property type="component" value="Unassembled WGS sequence"/>
</dbReference>
<name>A0A1M5TZI5_9EURY</name>
<dbReference type="PANTHER" id="PTHR43546:SF9">
    <property type="entry name" value="L-ASCORBATE-6-PHOSPHATE LACTONASE ULAG-RELATED"/>
    <property type="match status" value="1"/>
</dbReference>
<evidence type="ECO:0000256" key="1">
    <source>
        <dbReference type="ARBA" id="ARBA00022801"/>
    </source>
</evidence>
<dbReference type="SUPFAM" id="SSF56281">
    <property type="entry name" value="Metallo-hydrolase/oxidoreductase"/>
    <property type="match status" value="1"/>
</dbReference>
<evidence type="ECO:0000259" key="2">
    <source>
        <dbReference type="Pfam" id="PF12706"/>
    </source>
</evidence>
<proteinExistence type="predicted"/>
<reference evidence="3 4" key="1">
    <citation type="submission" date="2016-11" db="EMBL/GenBank/DDBJ databases">
        <authorList>
            <person name="Jaros S."/>
            <person name="Januszkiewicz K."/>
            <person name="Wedrychowicz H."/>
        </authorList>
    </citation>
    <scope>NUCLEOTIDE SEQUENCE [LARGE SCALE GENOMIC DNA]</scope>
    <source>
        <strain evidence="3 4">DSM 9297</strain>
    </source>
</reference>
<dbReference type="InterPro" id="IPR036866">
    <property type="entry name" value="RibonucZ/Hydroxyglut_hydro"/>
</dbReference>
<sequence length="260" mass="27524">MRVASAESFVPADTVASVRLVRHATLLVTLGETTLIVDPMLGDAGVDPPVQNTPNQWRNPLVDLPDVDLAHDAVLVTYRHTDHFDAAAARDRIDPETPMIVHPEQVAFLEEEGFTDVRPLSGDLAVGGLTISPTPARQGYGDLADAMAPVTGAVVRGGDDSPAVYLAGDTVWYDAVAETLSAVRPDAVVVHAGAARFLEGDPITMDAAGVREVRESAPNDSPVIAVHMDAINHCLLMRDDLREAVSGVTAPEDGEVVTID</sequence>
<evidence type="ECO:0000313" key="4">
    <source>
        <dbReference type="Proteomes" id="UP000184357"/>
    </source>
</evidence>
<gene>
    <name evidence="3" type="ORF">SAMN05443636_2851</name>
</gene>
<dbReference type="InterPro" id="IPR001279">
    <property type="entry name" value="Metallo-B-lactamas"/>
</dbReference>
<keyword evidence="4" id="KW-1185">Reference proteome</keyword>
<dbReference type="GO" id="GO:0016787">
    <property type="term" value="F:hydrolase activity"/>
    <property type="evidence" value="ECO:0007669"/>
    <property type="project" value="UniProtKB-KW"/>
</dbReference>
<dbReference type="Gene3D" id="3.60.15.10">
    <property type="entry name" value="Ribonuclease Z/Hydroxyacylglutathione hydrolase-like"/>
    <property type="match status" value="1"/>
</dbReference>